<dbReference type="NCBIfam" id="TIGR03831">
    <property type="entry name" value="YgiT_finger"/>
    <property type="match status" value="1"/>
</dbReference>
<evidence type="ECO:0000259" key="1">
    <source>
        <dbReference type="PROSITE" id="PS50943"/>
    </source>
</evidence>
<dbReference type="SMART" id="SM00530">
    <property type="entry name" value="HTH_XRE"/>
    <property type="match status" value="1"/>
</dbReference>
<dbReference type="Pfam" id="PF15731">
    <property type="entry name" value="MqsA_antitoxin"/>
    <property type="match status" value="1"/>
</dbReference>
<dbReference type="SUPFAM" id="SSF47413">
    <property type="entry name" value="lambda repressor-like DNA-binding domains"/>
    <property type="match status" value="1"/>
</dbReference>
<keyword evidence="3" id="KW-1185">Reference proteome</keyword>
<organism evidence="2 3">
    <name type="scientific">Shewanella benthica KT99</name>
    <dbReference type="NCBI Taxonomy" id="314608"/>
    <lineage>
        <taxon>Bacteria</taxon>
        <taxon>Pseudomonadati</taxon>
        <taxon>Pseudomonadota</taxon>
        <taxon>Gammaproteobacteria</taxon>
        <taxon>Alteromonadales</taxon>
        <taxon>Shewanellaceae</taxon>
        <taxon>Shewanella</taxon>
    </lineage>
</organism>
<dbReference type="Gene3D" id="1.10.260.40">
    <property type="entry name" value="lambda repressor-like DNA-binding domains"/>
    <property type="match status" value="1"/>
</dbReference>
<protein>
    <submittedName>
        <fullName evidence="2">Putative regulator</fullName>
    </submittedName>
</protein>
<dbReference type="RefSeq" id="WP_005502891.1">
    <property type="nucleotide sequence ID" value="NZ_ABIC01000057.1"/>
</dbReference>
<dbReference type="Proteomes" id="UP000005839">
    <property type="component" value="Unassembled WGS sequence"/>
</dbReference>
<dbReference type="GO" id="GO:0003677">
    <property type="term" value="F:DNA binding"/>
    <property type="evidence" value="ECO:0007669"/>
    <property type="project" value="InterPro"/>
</dbReference>
<dbReference type="Gene3D" id="3.10.20.860">
    <property type="match status" value="1"/>
</dbReference>
<dbReference type="PROSITE" id="PS50943">
    <property type="entry name" value="HTH_CROC1"/>
    <property type="match status" value="1"/>
</dbReference>
<accession>A9DJB0</accession>
<dbReference type="AlphaFoldDB" id="A9DJB0"/>
<evidence type="ECO:0000313" key="2">
    <source>
        <dbReference type="EMBL" id="EDP98981.1"/>
    </source>
</evidence>
<proteinExistence type="predicted"/>
<dbReference type="NCBIfam" id="TIGR03830">
    <property type="entry name" value="CxxCG_CxxCG_HTH"/>
    <property type="match status" value="1"/>
</dbReference>
<gene>
    <name evidence="2" type="ORF">KT99_00151</name>
</gene>
<dbReference type="STRING" id="314608.KT99_00151"/>
<dbReference type="InterPro" id="IPR032758">
    <property type="entry name" value="MqsA/HigA-2"/>
</dbReference>
<dbReference type="InterPro" id="IPR022452">
    <property type="entry name" value="MqsA"/>
</dbReference>
<dbReference type="EMBL" id="ABIC01000057">
    <property type="protein sequence ID" value="EDP98981.1"/>
    <property type="molecule type" value="Genomic_DNA"/>
</dbReference>
<dbReference type="InterPro" id="IPR001387">
    <property type="entry name" value="Cro/C1-type_HTH"/>
</dbReference>
<feature type="domain" description="HTH cro/C1-type" evidence="1">
    <location>
        <begin position="78"/>
        <end position="131"/>
    </location>
</feature>
<dbReference type="CDD" id="cd00093">
    <property type="entry name" value="HTH_XRE"/>
    <property type="match status" value="1"/>
</dbReference>
<dbReference type="InterPro" id="IPR022453">
    <property type="entry name" value="Znf_MqsA-type"/>
</dbReference>
<sequence>MSILNGKTCPFCGKGHLQQGSQDQEYDYQGHTLLIAQPGIYCNQCEEAILEPEHLKATRIDLQEFRARIDGILGPREIRKIRKQIGLNQKEAATLFGGGKNAFSRYEQGELAPSKAISQLFKIFNNHPNLVKELN</sequence>
<dbReference type="InterPro" id="IPR010982">
    <property type="entry name" value="Lambda_DNA-bd_dom_sf"/>
</dbReference>
<comment type="caution">
    <text evidence="2">The sequence shown here is derived from an EMBL/GenBank/DDBJ whole genome shotgun (WGS) entry which is preliminary data.</text>
</comment>
<name>A9DJB0_9GAMM</name>
<evidence type="ECO:0000313" key="3">
    <source>
        <dbReference type="Proteomes" id="UP000005839"/>
    </source>
</evidence>
<reference evidence="2 3" key="1">
    <citation type="submission" date="2007-10" db="EMBL/GenBank/DDBJ databases">
        <authorList>
            <person name="Yayanos A."/>
            <person name="Ferriera S."/>
            <person name="Johnson J."/>
            <person name="Kravitz S."/>
            <person name="Halpern A."/>
            <person name="Remington K."/>
            <person name="Beeson K."/>
            <person name="Tran B."/>
            <person name="Rogers Y.-H."/>
            <person name="Friedman R."/>
            <person name="Venter J.C."/>
        </authorList>
    </citation>
    <scope>NUCLEOTIDE SEQUENCE [LARGE SCALE GENOMIC DNA]</scope>
    <source>
        <strain evidence="2 3">KT99</strain>
    </source>
</reference>